<dbReference type="CDD" id="cd18578">
    <property type="entry name" value="ABC_6TM_Pgp_ABCB1_D2_like"/>
    <property type="match status" value="1"/>
</dbReference>
<feature type="compositionally biased region" description="Basic and acidic residues" evidence="9">
    <location>
        <begin position="1"/>
        <end position="12"/>
    </location>
</feature>
<dbReference type="Pfam" id="PF00664">
    <property type="entry name" value="ABC_membrane"/>
    <property type="match status" value="2"/>
</dbReference>
<dbReference type="Gene3D" id="1.20.1560.10">
    <property type="entry name" value="ABC transporter type 1, transmembrane domain"/>
    <property type="match status" value="2"/>
</dbReference>
<reference evidence="14" key="1">
    <citation type="journal article" date="2013" name="Genome Announc.">
        <title>Draft genome sequence of the ascomycete Phaeoacremonium aleophilum strain UCR-PA7, a causal agent of the esca disease complex in grapevines.</title>
        <authorList>
            <person name="Blanco-Ulate B."/>
            <person name="Rolshausen P."/>
            <person name="Cantu D."/>
        </authorList>
    </citation>
    <scope>NUCLEOTIDE SEQUENCE [LARGE SCALE GENOMIC DNA]</scope>
    <source>
        <strain evidence="14">UCR-PA7</strain>
    </source>
</reference>
<dbReference type="Proteomes" id="UP000014074">
    <property type="component" value="Unassembled WGS sequence"/>
</dbReference>
<evidence type="ECO:0000259" key="12">
    <source>
        <dbReference type="PROSITE" id="PS50929"/>
    </source>
</evidence>
<evidence type="ECO:0000256" key="5">
    <source>
        <dbReference type="ARBA" id="ARBA00022741"/>
    </source>
</evidence>
<dbReference type="GeneID" id="19328347"/>
<feature type="transmembrane region" description="Helical" evidence="10">
    <location>
        <begin position="971"/>
        <end position="991"/>
    </location>
</feature>
<comment type="similarity">
    <text evidence="2">Belongs to the ABC transporter superfamily. ABCB family. Multidrug resistance exporter (TC 3.A.1.201) subfamily.</text>
</comment>
<dbReference type="GO" id="GO:0005524">
    <property type="term" value="F:ATP binding"/>
    <property type="evidence" value="ECO:0007669"/>
    <property type="project" value="UniProtKB-KW"/>
</dbReference>
<dbReference type="InterPro" id="IPR011527">
    <property type="entry name" value="ABC1_TM_dom"/>
</dbReference>
<organism evidence="13 14">
    <name type="scientific">Phaeoacremonium minimum (strain UCR-PA7)</name>
    <name type="common">Esca disease fungus</name>
    <name type="synonym">Togninia minima</name>
    <dbReference type="NCBI Taxonomy" id="1286976"/>
    <lineage>
        <taxon>Eukaryota</taxon>
        <taxon>Fungi</taxon>
        <taxon>Dikarya</taxon>
        <taxon>Ascomycota</taxon>
        <taxon>Pezizomycotina</taxon>
        <taxon>Sordariomycetes</taxon>
        <taxon>Sordariomycetidae</taxon>
        <taxon>Togniniales</taxon>
        <taxon>Togniniaceae</taxon>
        <taxon>Phaeoacremonium</taxon>
    </lineage>
</organism>
<dbReference type="RefSeq" id="XP_007918295.1">
    <property type="nucleotide sequence ID" value="XM_007920104.1"/>
</dbReference>
<dbReference type="InterPro" id="IPR017871">
    <property type="entry name" value="ABC_transporter-like_CS"/>
</dbReference>
<evidence type="ECO:0000256" key="2">
    <source>
        <dbReference type="ARBA" id="ARBA00007577"/>
    </source>
</evidence>
<evidence type="ECO:0000259" key="11">
    <source>
        <dbReference type="PROSITE" id="PS50893"/>
    </source>
</evidence>
<dbReference type="PANTHER" id="PTHR43394:SF18">
    <property type="entry name" value="ABC TRANSPORTER B FAMILY MEMBER 11-LIKE"/>
    <property type="match status" value="1"/>
</dbReference>
<feature type="transmembrane region" description="Helical" evidence="10">
    <location>
        <begin position="160"/>
        <end position="181"/>
    </location>
</feature>
<comment type="subcellular location">
    <subcellularLocation>
        <location evidence="1">Membrane</location>
        <topology evidence="1">Multi-pass membrane protein</topology>
    </subcellularLocation>
</comment>
<dbReference type="Pfam" id="PF00005">
    <property type="entry name" value="ABC_tran"/>
    <property type="match status" value="3"/>
</dbReference>
<feature type="transmembrane region" description="Helical" evidence="10">
    <location>
        <begin position="740"/>
        <end position="764"/>
    </location>
</feature>
<dbReference type="GO" id="GO:0005743">
    <property type="term" value="C:mitochondrial inner membrane"/>
    <property type="evidence" value="ECO:0007669"/>
    <property type="project" value="TreeGrafter"/>
</dbReference>
<dbReference type="InterPro" id="IPR003439">
    <property type="entry name" value="ABC_transporter-like_ATP-bd"/>
</dbReference>
<feature type="compositionally biased region" description="Polar residues" evidence="9">
    <location>
        <begin position="13"/>
        <end position="23"/>
    </location>
</feature>
<feature type="domain" description="ABC transmembrane type-1" evidence="12">
    <location>
        <begin position="81"/>
        <end position="325"/>
    </location>
</feature>
<dbReference type="KEGG" id="tmn:UCRPA7_7576"/>
<feature type="transmembrane region" description="Helical" evidence="10">
    <location>
        <begin position="864"/>
        <end position="883"/>
    </location>
</feature>
<dbReference type="InterPro" id="IPR027417">
    <property type="entry name" value="P-loop_NTPase"/>
</dbReference>
<keyword evidence="4 10" id="KW-0812">Transmembrane</keyword>
<dbReference type="HOGENOM" id="CLU_000604_17_8_1"/>
<feature type="transmembrane region" description="Helical" evidence="10">
    <location>
        <begin position="187"/>
        <end position="204"/>
    </location>
</feature>
<evidence type="ECO:0000256" key="8">
    <source>
        <dbReference type="ARBA" id="ARBA00023136"/>
    </source>
</evidence>
<evidence type="ECO:0000256" key="3">
    <source>
        <dbReference type="ARBA" id="ARBA00022448"/>
    </source>
</evidence>
<feature type="transmembrane region" description="Helical" evidence="10">
    <location>
        <begin position="889"/>
        <end position="907"/>
    </location>
</feature>
<dbReference type="eggNOG" id="KOG0055">
    <property type="taxonomic scope" value="Eukaryota"/>
</dbReference>
<feature type="region of interest" description="Disordered" evidence="9">
    <location>
        <begin position="1"/>
        <end position="33"/>
    </location>
</feature>
<evidence type="ECO:0000313" key="14">
    <source>
        <dbReference type="Proteomes" id="UP000014074"/>
    </source>
</evidence>
<dbReference type="PROSITE" id="PS50893">
    <property type="entry name" value="ABC_TRANSPORTER_2"/>
    <property type="match status" value="2"/>
</dbReference>
<evidence type="ECO:0000256" key="1">
    <source>
        <dbReference type="ARBA" id="ARBA00004141"/>
    </source>
</evidence>
<feature type="transmembrane region" description="Helical" evidence="10">
    <location>
        <begin position="295"/>
        <end position="313"/>
    </location>
</feature>
<dbReference type="PROSITE" id="PS00211">
    <property type="entry name" value="ABC_TRANSPORTER_1"/>
    <property type="match status" value="2"/>
</dbReference>
<dbReference type="PANTHER" id="PTHR43394">
    <property type="entry name" value="ATP-DEPENDENT PERMEASE MDL1, MITOCHONDRIAL"/>
    <property type="match status" value="1"/>
</dbReference>
<dbReference type="FunFam" id="3.40.50.300:FF:000913">
    <property type="entry name" value="ABC multidrug transporter SitT"/>
    <property type="match status" value="1"/>
</dbReference>
<feature type="transmembrane region" description="Helical" evidence="10">
    <location>
        <begin position="261"/>
        <end position="283"/>
    </location>
</feature>
<dbReference type="SMART" id="SM00382">
    <property type="entry name" value="AAA"/>
    <property type="match status" value="2"/>
</dbReference>
<dbReference type="OrthoDB" id="6500128at2759"/>
<feature type="transmembrane region" description="Helical" evidence="10">
    <location>
        <begin position="54"/>
        <end position="71"/>
    </location>
</feature>
<feature type="compositionally biased region" description="Acidic residues" evidence="9">
    <location>
        <begin position="460"/>
        <end position="469"/>
    </location>
</feature>
<evidence type="ECO:0000256" key="10">
    <source>
        <dbReference type="SAM" id="Phobius"/>
    </source>
</evidence>
<dbReference type="SUPFAM" id="SSF52540">
    <property type="entry name" value="P-loop containing nucleoside triphosphate hydrolases"/>
    <property type="match status" value="3"/>
</dbReference>
<keyword evidence="8 10" id="KW-0472">Membrane</keyword>
<sequence>METSTDDKEKTTNSRPESPQTQLPGEDQAAKAARPEREAEFKDYLRIFSYATKWDYVLMVAAALASLGAGTGEFEHSLNRLSLFIFILFIARFTLNYVSKFCFRLIGIRMSAGIRLDYLRSLFGQSIHVLDSMPPGAAAGTITSTANTLQLGISEKLGTFLEFLSTIVTAIIVAFTFSWALTLVTGSVILFIALTLSVLLPFIIKGQSRLTRAEIKAGAVASEAFTSIRMVAACGAESRVAKRYAHWADEAKKHGQFTSPLIAIQFGLVFFGLYGAFGLAFWYGTKAFHDGTIDSVGTVIIVLMSVMMMVISLERMSTPMIAASKAMVAAAEFFAVIDAPRPKTGHLKAPDVSASEDIVFKGVDFAYPGRPHVKVLDDLDLTIEAGKVTAIVGPSGSGKSTIVGLVERWYTLHDQYIIAKAIEKDPKKKKAAETKPSSELPAAGEKKSFWARLKEKREDAGEDDEDDADSAGAVEQTGPRVELKGTIETSGHSFDDINLKWWRAQIGLVQQEPFLFNDSIYANVMHGLIGTEWENEPENVKKELVREACKEAFADEFIDRLPDGYDTQVGDSGTKLSGGQRQRLAIARSIVKKPKILILDEATSAIDVRSEKIIQVALEKVSKGRTTIMIAHRLSTIRKADKIVVLQKGKLKEQGTHESLLQNEEGVYAGLVNAQRLALGGQDGEEDEGPESEEDIDAILTREKSAAQADAEVTQRLTSWKAKGLIGSFGRLLYEQKSKWPTYTITVIFAACAAASFPLQAYLFAQIIVVFNYTGEKFLHESRFWSLMWFVLAIGIGISYLILGYSATQLQYYICATYRKQYFEAMLYQKTDFFDEEENSTGSLSARVAGDPKQLEEMLGMNMAMVYSSMFQLIGALIISFVYGWKLALVALCVTVPLGLAAGFFRLKYELQFEKMYAAVFAESSKWAAESIGAFRTVSALTLEDVITDRYEMLLNQHVVSAYKKSRWSTLVFALSDSIGLACQALIFWYGGRLLATREYQLLNFFVCYMAVIQGAEAAGQGFSFAPNAAQSTGAANRILSIRESRNRDEADAKIPDVEGGAKIEFRNVGFKYPTRNVSIFKNLNITIERGQFAALVGASGSGKTSIVSLLERFYDVQKGQILCNGTDIKDVNVYEYRNLLSLVAQEPTLFQGTIRENILLGVDPEEVTEEQIHQVCRDASIHDFIVSLPDGYLTNVGSKGVALSGGQKQRLSIARALIRNPQILLLDEATSSLDSESEKAISAAIQKVAVGRTTVAVAHRLSTIQNADIIYVLGEGHVLEQGNHAELLKKRGVYWNMCHSQALDR</sequence>
<evidence type="ECO:0000313" key="13">
    <source>
        <dbReference type="EMBL" id="EON96848.1"/>
    </source>
</evidence>
<dbReference type="GO" id="GO:0016887">
    <property type="term" value="F:ATP hydrolysis activity"/>
    <property type="evidence" value="ECO:0007669"/>
    <property type="project" value="InterPro"/>
</dbReference>
<evidence type="ECO:0000256" key="7">
    <source>
        <dbReference type="ARBA" id="ARBA00022989"/>
    </source>
</evidence>
<dbReference type="InterPro" id="IPR039421">
    <property type="entry name" value="Type_1_exporter"/>
</dbReference>
<proteinExistence type="inferred from homology"/>
<keyword evidence="6" id="KW-0067">ATP-binding</keyword>
<dbReference type="GO" id="GO:0015421">
    <property type="term" value="F:ABC-type oligopeptide transporter activity"/>
    <property type="evidence" value="ECO:0007669"/>
    <property type="project" value="TreeGrafter"/>
</dbReference>
<feature type="domain" description="ABC transporter" evidence="11">
    <location>
        <begin position="1064"/>
        <end position="1301"/>
    </location>
</feature>
<dbReference type="InterPro" id="IPR036640">
    <property type="entry name" value="ABC1_TM_sf"/>
</dbReference>
<dbReference type="Gene3D" id="3.40.50.300">
    <property type="entry name" value="P-loop containing nucleotide triphosphate hydrolases"/>
    <property type="match status" value="2"/>
</dbReference>
<dbReference type="CDD" id="cd03249">
    <property type="entry name" value="ABC_MTABC3_MDL1_MDL2"/>
    <property type="match status" value="1"/>
</dbReference>
<evidence type="ECO:0000256" key="9">
    <source>
        <dbReference type="SAM" id="MobiDB-lite"/>
    </source>
</evidence>
<name>R8BC17_PHAM7</name>
<feature type="domain" description="ABC transporter" evidence="11">
    <location>
        <begin position="347"/>
        <end position="673"/>
    </location>
</feature>
<feature type="transmembrane region" description="Helical" evidence="10">
    <location>
        <begin position="83"/>
        <end position="106"/>
    </location>
</feature>
<dbReference type="SUPFAM" id="SSF90123">
    <property type="entry name" value="ABC transporter transmembrane region"/>
    <property type="match status" value="2"/>
</dbReference>
<keyword evidence="7 10" id="KW-1133">Transmembrane helix</keyword>
<keyword evidence="3" id="KW-0813">Transport</keyword>
<protein>
    <submittedName>
        <fullName evidence="13">Putative abc transporter transmembrane region protein</fullName>
    </submittedName>
</protein>
<keyword evidence="14" id="KW-1185">Reference proteome</keyword>
<keyword evidence="5" id="KW-0547">Nucleotide-binding</keyword>
<dbReference type="EMBL" id="KB933309">
    <property type="protein sequence ID" value="EON96848.1"/>
    <property type="molecule type" value="Genomic_DNA"/>
</dbReference>
<dbReference type="GO" id="GO:0090374">
    <property type="term" value="P:oligopeptide export from mitochondrion"/>
    <property type="evidence" value="ECO:0007669"/>
    <property type="project" value="TreeGrafter"/>
</dbReference>
<feature type="region of interest" description="Disordered" evidence="9">
    <location>
        <begin position="456"/>
        <end position="487"/>
    </location>
</feature>
<dbReference type="FunFam" id="1.20.1560.10:FF:000057">
    <property type="entry name" value="ABC multidrug transporter SitT"/>
    <property type="match status" value="1"/>
</dbReference>
<dbReference type="CDD" id="cd18577">
    <property type="entry name" value="ABC_6TM_Pgp_ABCB1_D1_like"/>
    <property type="match status" value="1"/>
</dbReference>
<feature type="transmembrane region" description="Helical" evidence="10">
    <location>
        <begin position="784"/>
        <end position="803"/>
    </location>
</feature>
<evidence type="ECO:0000256" key="4">
    <source>
        <dbReference type="ARBA" id="ARBA00022692"/>
    </source>
</evidence>
<feature type="domain" description="ABC transmembrane type-1" evidence="12">
    <location>
        <begin position="745"/>
        <end position="1031"/>
    </location>
</feature>
<gene>
    <name evidence="13" type="ORF">UCRPA7_7576</name>
</gene>
<dbReference type="InterPro" id="IPR003593">
    <property type="entry name" value="AAA+_ATPase"/>
</dbReference>
<dbReference type="PROSITE" id="PS50929">
    <property type="entry name" value="ABC_TM1F"/>
    <property type="match status" value="2"/>
</dbReference>
<evidence type="ECO:0000256" key="6">
    <source>
        <dbReference type="ARBA" id="ARBA00022840"/>
    </source>
</evidence>
<accession>R8BC17</accession>